<evidence type="ECO:0000313" key="4">
    <source>
        <dbReference type="Proteomes" id="UP000011134"/>
    </source>
</evidence>
<feature type="region of interest" description="Disordered" evidence="1">
    <location>
        <begin position="454"/>
        <end position="478"/>
    </location>
</feature>
<dbReference type="Proteomes" id="UP000011134">
    <property type="component" value="Unassembled WGS sequence"/>
</dbReference>
<gene>
    <name evidence="3" type="ORF">C942_00866</name>
</gene>
<keyword evidence="2" id="KW-1133">Transmembrane helix</keyword>
<evidence type="ECO:0000256" key="1">
    <source>
        <dbReference type="SAM" id="MobiDB-lite"/>
    </source>
</evidence>
<feature type="region of interest" description="Disordered" evidence="1">
    <location>
        <begin position="1"/>
        <end position="22"/>
    </location>
</feature>
<keyword evidence="2" id="KW-0812">Transmembrane</keyword>
<feature type="compositionally biased region" description="Basic and acidic residues" evidence="1">
    <location>
        <begin position="468"/>
        <end position="478"/>
    </location>
</feature>
<proteinExistence type="predicted"/>
<reference evidence="3 4" key="1">
    <citation type="submission" date="2012-12" db="EMBL/GenBank/DDBJ databases">
        <title>Genome Assembly of Photobacterium sp. AK15.</title>
        <authorList>
            <person name="Khatri I."/>
            <person name="Vaidya B."/>
            <person name="Srinivas T.N.R."/>
            <person name="Subramanian S."/>
            <person name="Pinnaka A."/>
        </authorList>
    </citation>
    <scope>NUCLEOTIDE SEQUENCE [LARGE SCALE GENOMIC DNA]</scope>
    <source>
        <strain evidence="3 4">AK15</strain>
    </source>
</reference>
<protein>
    <submittedName>
        <fullName evidence="3">Uncharacterized protein</fullName>
    </submittedName>
</protein>
<dbReference type="AlphaFoldDB" id="L8JAA8"/>
<name>L8JAA8_9GAMM</name>
<organism evidence="3 4">
    <name type="scientific">Photobacterium marinum</name>
    <dbReference type="NCBI Taxonomy" id="1056511"/>
    <lineage>
        <taxon>Bacteria</taxon>
        <taxon>Pseudomonadati</taxon>
        <taxon>Pseudomonadota</taxon>
        <taxon>Gammaproteobacteria</taxon>
        <taxon>Vibrionales</taxon>
        <taxon>Vibrionaceae</taxon>
        <taxon>Photobacterium</taxon>
    </lineage>
</organism>
<dbReference type="InterPro" id="IPR021730">
    <property type="entry name" value="YdbH"/>
</dbReference>
<comment type="caution">
    <text evidence="3">The sequence shown here is derived from an EMBL/GenBank/DDBJ whole genome shotgun (WGS) entry which is preliminary data.</text>
</comment>
<sequence length="1123" mass="125335">MDEAGKQQSASKKACAMQKNGDRRKNKRSRKLRLFIYCLFALLCFFVIPAIIIPPWLASKGIEINAVSGITFKQGLMIDEVSIAINNNALTLKKLRLEHFVDEESAISNSSWRLFSRQTEVRLAPVVLNALAEQGIRLSALSFVDASFNFTDLSEPYVFSAHASKLKASLFDKNDHPIKQQISNIELVLTTQPYLVITGFIRQASLKLFIPQDEAKHRYPLSFEDGNFSISWQPEKTPLSVHIATLIPDWPTVTPDYIQSGRNIALEMDLDQAAQSIKLTADQLKFEQPKFLPQFVEKPDNTNQGLHLGRAIGKLSRLPLRKLKVKDFSYGKLIINSVMVLETPHPRKDKPDKKARFKLTGKALGPDPYNIDVHLKHLNEEDAHFTGHISGPHGNSLDCRAEFHVANPLPKNLSCQLNFADTKTLTDRLNLHGIPSATLQAPLTFTAKQISMLPLSNQSKNGNTANKESSEKTESSRDSKLINMIDITQAEYQITMKLPSKVDLDLNQFAFHHPVLSPSESEKRPVSSLAFHTDGAIDLRAHFNKGVLTLNLTEQTENIAMKSPHHDSLISIQFKQLICSLRIDIPEISKSLQCHKELRFKGKLSQLFPVTNTKIETVNATTDASMQWSASDLKVQLKHTLLTLDKLTLSAHPDFINTEINELELSIPGIEISQRFEPDKPALLMLNLEPDSAIILGANAYAEKIILDDSLPEKTRKKLLQDKSRLPVQKYQAKLELELKDTSLFQSGEKLEIDTLYQVSLNLGQNDQRLPAFGSNGEISLTPRGISAKGELNNMKRAQLVQFTVISDLSQQKTRIKLHRNEIHFSPKQTLQKYYLPLLPLEYDLNNGKISFDADLVINKDKLTGHFGVFTNALSGNIHGFHFADFNAAVTAVITPGGIRTKHPISAHIGLLHAGVLLENVFAIIEFDTENNRYALHRANAYTLGGSVSTHGVTSNQLANIPEIPIIVHHLDLKKLIEAIEPEDIELTGILDGRFPVAIEDGIPVVKNGSLHSRYPGGILRYKEGSAIDKNIEAAGENSLLVISKILKNYKYDSLAVDIDYSKEGQLNASSRFKGHNPDFQNGRPVNLNLNIEDDIPALIKTLNVINSSKLESLFLKQLGLNE</sequence>
<dbReference type="EMBL" id="AMZO01000016">
    <property type="protein sequence ID" value="ELR65780.1"/>
    <property type="molecule type" value="Genomic_DNA"/>
</dbReference>
<dbReference type="PATRIC" id="fig|1056511.3.peg.2358"/>
<feature type="compositionally biased region" description="Polar residues" evidence="1">
    <location>
        <begin position="454"/>
        <end position="467"/>
    </location>
</feature>
<accession>L8JAA8</accession>
<feature type="transmembrane region" description="Helical" evidence="2">
    <location>
        <begin position="34"/>
        <end position="57"/>
    </location>
</feature>
<evidence type="ECO:0000256" key="2">
    <source>
        <dbReference type="SAM" id="Phobius"/>
    </source>
</evidence>
<feature type="compositionally biased region" description="Polar residues" evidence="1">
    <location>
        <begin position="1"/>
        <end position="11"/>
    </location>
</feature>
<dbReference type="Pfam" id="PF11739">
    <property type="entry name" value="YdbH-like"/>
    <property type="match status" value="1"/>
</dbReference>
<keyword evidence="2" id="KW-0472">Membrane</keyword>
<dbReference type="OrthoDB" id="9759996at2"/>
<evidence type="ECO:0000313" key="3">
    <source>
        <dbReference type="EMBL" id="ELR65780.1"/>
    </source>
</evidence>
<keyword evidence="4" id="KW-1185">Reference proteome</keyword>
<dbReference type="RefSeq" id="WP_007465820.1">
    <property type="nucleotide sequence ID" value="NZ_AMZO01000016.1"/>
</dbReference>